<reference evidence="1" key="1">
    <citation type="journal article" date="2014" name="Int. J. Syst. Evol. Microbiol.">
        <title>Complete genome sequence of Corynebacterium casei LMG S-19264T (=DSM 44701T), isolated from a smear-ripened cheese.</title>
        <authorList>
            <consortium name="US DOE Joint Genome Institute (JGI-PGF)"/>
            <person name="Walter F."/>
            <person name="Albersmeier A."/>
            <person name="Kalinowski J."/>
            <person name="Ruckert C."/>
        </authorList>
    </citation>
    <scope>NUCLEOTIDE SEQUENCE</scope>
    <source>
        <strain evidence="1">KCTC 42651</strain>
    </source>
</reference>
<sequence length="96" mass="10550">MAFDAGRFKELDAMVRRMGAIVSVFEVRSSTLGNKSFSAFRELMDVYIEICGRELKAGKDFADSPVQPSAEDMERINAAMQRIFAAPAAPASEKKA</sequence>
<proteinExistence type="predicted"/>
<organism evidence="1 2">
    <name type="scientific">Thalassobaculum fulvum</name>
    <dbReference type="NCBI Taxonomy" id="1633335"/>
    <lineage>
        <taxon>Bacteria</taxon>
        <taxon>Pseudomonadati</taxon>
        <taxon>Pseudomonadota</taxon>
        <taxon>Alphaproteobacteria</taxon>
        <taxon>Rhodospirillales</taxon>
        <taxon>Thalassobaculaceae</taxon>
        <taxon>Thalassobaculum</taxon>
    </lineage>
</organism>
<name>A0A919CQN9_9PROT</name>
<dbReference type="RefSeq" id="WP_189992104.1">
    <property type="nucleotide sequence ID" value="NZ_BMZS01000008.1"/>
</dbReference>
<protein>
    <submittedName>
        <fullName evidence="1">Uncharacterized protein</fullName>
    </submittedName>
</protein>
<evidence type="ECO:0000313" key="1">
    <source>
        <dbReference type="EMBL" id="GHD56060.1"/>
    </source>
</evidence>
<comment type="caution">
    <text evidence="1">The sequence shown here is derived from an EMBL/GenBank/DDBJ whole genome shotgun (WGS) entry which is preliminary data.</text>
</comment>
<reference evidence="1" key="2">
    <citation type="submission" date="2020-09" db="EMBL/GenBank/DDBJ databases">
        <authorList>
            <person name="Sun Q."/>
            <person name="Kim S."/>
        </authorList>
    </citation>
    <scope>NUCLEOTIDE SEQUENCE</scope>
    <source>
        <strain evidence="1">KCTC 42651</strain>
    </source>
</reference>
<evidence type="ECO:0000313" key="2">
    <source>
        <dbReference type="Proteomes" id="UP000630353"/>
    </source>
</evidence>
<keyword evidence="2" id="KW-1185">Reference proteome</keyword>
<gene>
    <name evidence="1" type="ORF">GCM10017083_35710</name>
</gene>
<accession>A0A919CQN9</accession>
<dbReference type="AlphaFoldDB" id="A0A919CQN9"/>
<dbReference type="Proteomes" id="UP000630353">
    <property type="component" value="Unassembled WGS sequence"/>
</dbReference>
<dbReference type="EMBL" id="BMZS01000008">
    <property type="protein sequence ID" value="GHD56060.1"/>
    <property type="molecule type" value="Genomic_DNA"/>
</dbReference>